<proteinExistence type="predicted"/>
<dbReference type="AlphaFoldDB" id="A0AAF0USQ4"/>
<feature type="non-terminal residue" evidence="1">
    <location>
        <position position="1"/>
    </location>
</feature>
<reference evidence="1" key="1">
    <citation type="submission" date="2023-08" db="EMBL/GenBank/DDBJ databases">
        <title>A de novo genome assembly of Solanum verrucosum Schlechtendal, a Mexican diploid species geographically isolated from the other diploid A-genome species in potato relatives.</title>
        <authorList>
            <person name="Hosaka K."/>
        </authorList>
    </citation>
    <scope>NUCLEOTIDE SEQUENCE</scope>
    <source>
        <tissue evidence="1">Young leaves</tissue>
    </source>
</reference>
<dbReference type="EMBL" id="CP133621">
    <property type="protein sequence ID" value="WMV50713.1"/>
    <property type="molecule type" value="Genomic_DNA"/>
</dbReference>
<sequence>SPFVLAFSIFTFWTIGLVSLTRTKGVVCPFSESPSVLGDAHASASSFFSAFLFLLHLSVHTSTKSSNTLNLIVFIRY</sequence>
<protein>
    <submittedName>
        <fullName evidence="1">Uncharacterized protein</fullName>
    </submittedName>
</protein>
<name>A0AAF0USQ4_SOLVR</name>
<gene>
    <name evidence="1" type="ORF">MTR67_044098</name>
</gene>
<evidence type="ECO:0000313" key="2">
    <source>
        <dbReference type="Proteomes" id="UP001234989"/>
    </source>
</evidence>
<organism evidence="1 2">
    <name type="scientific">Solanum verrucosum</name>
    <dbReference type="NCBI Taxonomy" id="315347"/>
    <lineage>
        <taxon>Eukaryota</taxon>
        <taxon>Viridiplantae</taxon>
        <taxon>Streptophyta</taxon>
        <taxon>Embryophyta</taxon>
        <taxon>Tracheophyta</taxon>
        <taxon>Spermatophyta</taxon>
        <taxon>Magnoliopsida</taxon>
        <taxon>eudicotyledons</taxon>
        <taxon>Gunneridae</taxon>
        <taxon>Pentapetalae</taxon>
        <taxon>asterids</taxon>
        <taxon>lamiids</taxon>
        <taxon>Solanales</taxon>
        <taxon>Solanaceae</taxon>
        <taxon>Solanoideae</taxon>
        <taxon>Solaneae</taxon>
        <taxon>Solanum</taxon>
    </lineage>
</organism>
<dbReference type="Proteomes" id="UP001234989">
    <property type="component" value="Chromosome 10"/>
</dbReference>
<accession>A0AAF0USQ4</accession>
<evidence type="ECO:0000313" key="1">
    <source>
        <dbReference type="EMBL" id="WMV50713.1"/>
    </source>
</evidence>
<keyword evidence="2" id="KW-1185">Reference proteome</keyword>